<reference evidence="2" key="1">
    <citation type="submission" date="2022-08" db="EMBL/GenBank/DDBJ databases">
        <title>Draft genome sequence of Microbacterium arabinogalactanolyticum JCM 9171.</title>
        <authorList>
            <person name="Fujita K."/>
            <person name="Ishiwata A."/>
            <person name="Fushinobu S."/>
        </authorList>
    </citation>
    <scope>NUCLEOTIDE SEQUENCE</scope>
    <source>
        <strain evidence="2">JCM 9171</strain>
    </source>
</reference>
<feature type="compositionally biased region" description="Polar residues" evidence="1">
    <location>
        <begin position="330"/>
        <end position="340"/>
    </location>
</feature>
<organism evidence="2 3">
    <name type="scientific">Microbacterium arabinogalactanolyticum</name>
    <dbReference type="NCBI Taxonomy" id="69365"/>
    <lineage>
        <taxon>Bacteria</taxon>
        <taxon>Bacillati</taxon>
        <taxon>Actinomycetota</taxon>
        <taxon>Actinomycetes</taxon>
        <taxon>Micrococcales</taxon>
        <taxon>Microbacteriaceae</taxon>
        <taxon>Microbacterium</taxon>
    </lineage>
</organism>
<keyword evidence="3" id="KW-1185">Reference proteome</keyword>
<gene>
    <name evidence="2" type="ORF">MIAR_04750</name>
</gene>
<name>A0ABQ5NDR6_9MICO</name>
<proteinExistence type="predicted"/>
<comment type="caution">
    <text evidence="2">The sequence shown here is derived from an EMBL/GenBank/DDBJ whole genome shotgun (WGS) entry which is preliminary data.</text>
</comment>
<dbReference type="EMBL" id="BRZC01000002">
    <property type="protein sequence ID" value="GLC83887.1"/>
    <property type="molecule type" value="Genomic_DNA"/>
</dbReference>
<feature type="region of interest" description="Disordered" evidence="1">
    <location>
        <begin position="264"/>
        <end position="284"/>
    </location>
</feature>
<feature type="compositionally biased region" description="Low complexity" evidence="1">
    <location>
        <begin position="341"/>
        <end position="356"/>
    </location>
</feature>
<dbReference type="Proteomes" id="UP001165068">
    <property type="component" value="Unassembled WGS sequence"/>
</dbReference>
<evidence type="ECO:0000313" key="3">
    <source>
        <dbReference type="Proteomes" id="UP001165068"/>
    </source>
</evidence>
<evidence type="ECO:0000313" key="2">
    <source>
        <dbReference type="EMBL" id="GLC83887.1"/>
    </source>
</evidence>
<protein>
    <submittedName>
        <fullName evidence="2">Uncharacterized protein</fullName>
    </submittedName>
</protein>
<dbReference type="RefSeq" id="WP_285630665.1">
    <property type="nucleotide sequence ID" value="NZ_BAAAUK010000001.1"/>
</dbReference>
<feature type="region of interest" description="Disordered" evidence="1">
    <location>
        <begin position="325"/>
        <end position="370"/>
    </location>
</feature>
<evidence type="ECO:0000256" key="1">
    <source>
        <dbReference type="SAM" id="MobiDB-lite"/>
    </source>
</evidence>
<sequence>MDNVEEQHPDPRFGLVPGAHRLMRRLDGAESPFTGELVSDGEHRRVLVDTAAMDAVLWEFAGAEHVAGVHDLVRTADGHGALVPWCVEPVETLVARRCAAGRPLTSGETVTLVGSLLRGIVEVAGRAVTGRWWLEDGGRPVFVPGEGVSSTAASVAVIERVRDGCADRAMQRMLVRIAAGMADHRVVLRELDAWEGELTELAAPRALEREVPDMDGAWPAPERVRALPFHRAGLAEVAGQLEERPSLRERLVLIGARLQERVRDSIPSKAKVSSEVEAGADGAARTRAPRGRVLLVGAGAAALVILGGLLWPGGDEDAVMPQAVAADRQASPSPSASERGQVSPPEEPQPSASDAPAPDRSRPDRDDDDVERTATRLLKAIDGCRAKKDRDCAAAIAAGGAQGVLDRLGVDAAGRDVTLVEDYGDIAVTRLGRTTANGEQMLVLVREKDGWLVRDVYDVADQPSGGD</sequence>
<accession>A0ABQ5NDR6</accession>